<feature type="transmembrane region" description="Helical" evidence="1">
    <location>
        <begin position="192"/>
        <end position="210"/>
    </location>
</feature>
<gene>
    <name evidence="2" type="ORF">Apa02nite_080110</name>
</gene>
<keyword evidence="1" id="KW-1133">Transmembrane helix</keyword>
<keyword evidence="1" id="KW-0472">Membrane</keyword>
<feature type="transmembrane region" description="Helical" evidence="1">
    <location>
        <begin position="117"/>
        <end position="144"/>
    </location>
</feature>
<feature type="transmembrane region" description="Helical" evidence="1">
    <location>
        <begin position="164"/>
        <end position="185"/>
    </location>
</feature>
<dbReference type="RefSeq" id="WP_203829685.1">
    <property type="nucleotide sequence ID" value="NZ_BAAATY010000022.1"/>
</dbReference>
<evidence type="ECO:0000313" key="2">
    <source>
        <dbReference type="EMBL" id="GIE71903.1"/>
    </source>
</evidence>
<accession>A0ABQ4BMJ5</accession>
<proteinExistence type="predicted"/>
<dbReference type="Proteomes" id="UP000624709">
    <property type="component" value="Unassembled WGS sequence"/>
</dbReference>
<protein>
    <submittedName>
        <fullName evidence="2">Transporter</fullName>
    </submittedName>
</protein>
<comment type="caution">
    <text evidence="2">The sequence shown here is derived from an EMBL/GenBank/DDBJ whole genome shotgun (WGS) entry which is preliminary data.</text>
</comment>
<feature type="transmembrane region" description="Helical" evidence="1">
    <location>
        <begin position="71"/>
        <end position="96"/>
    </location>
</feature>
<feature type="transmembrane region" description="Helical" evidence="1">
    <location>
        <begin position="316"/>
        <end position="334"/>
    </location>
</feature>
<reference evidence="2 3" key="1">
    <citation type="submission" date="2021-01" db="EMBL/GenBank/DDBJ databases">
        <title>Whole genome shotgun sequence of Actinoplanes palleronii NBRC 14916.</title>
        <authorList>
            <person name="Komaki H."/>
            <person name="Tamura T."/>
        </authorList>
    </citation>
    <scope>NUCLEOTIDE SEQUENCE [LARGE SCALE GENOMIC DNA]</scope>
    <source>
        <strain evidence="2 3">NBRC 14916</strain>
    </source>
</reference>
<keyword evidence="1" id="KW-0812">Transmembrane</keyword>
<evidence type="ECO:0000256" key="1">
    <source>
        <dbReference type="SAM" id="Phobius"/>
    </source>
</evidence>
<evidence type="ECO:0000313" key="3">
    <source>
        <dbReference type="Proteomes" id="UP000624709"/>
    </source>
</evidence>
<dbReference type="EMBL" id="BOMS01000135">
    <property type="protein sequence ID" value="GIE71903.1"/>
    <property type="molecule type" value="Genomic_DNA"/>
</dbReference>
<name>A0ABQ4BMJ5_9ACTN</name>
<sequence length="339" mass="36391">MIWLTWRQFRTPVLATGGLLLVLLAGMALTWTQVTDAALNAGFTGCQGADACASAADTFLSALRYGQAKPVYYGGLATLVVLPAVVGIFWGAPLVARELETGTYRMVFSQSIGRGRWLLVKLLGGGLAAALGAGLVSLALGRWAHLIDAANGERILPTTFPARGVVPIGYAALAFVLGVTAGLLLRRTLTAMAVTLVVITGLQLAAPLLVRPLLVTPTSTLTALDPKARMGMSYSMETKELRLEPMPEERDGWLLSTTVVTPAGTEFVGPADSTKCGPEAPNERLTCPEWLAAQHLSTKVTYIPDAKFWVLQWREFGLLVVLAMALSIFSVWWIRRRLA</sequence>
<organism evidence="2 3">
    <name type="scientific">Actinoplanes palleronii</name>
    <dbReference type="NCBI Taxonomy" id="113570"/>
    <lineage>
        <taxon>Bacteria</taxon>
        <taxon>Bacillati</taxon>
        <taxon>Actinomycetota</taxon>
        <taxon>Actinomycetes</taxon>
        <taxon>Micromonosporales</taxon>
        <taxon>Micromonosporaceae</taxon>
        <taxon>Actinoplanes</taxon>
    </lineage>
</organism>
<keyword evidence="3" id="KW-1185">Reference proteome</keyword>
<dbReference type="Pfam" id="PF12679">
    <property type="entry name" value="ABC2_membrane_2"/>
    <property type="match status" value="1"/>
</dbReference>